<dbReference type="AlphaFoldDB" id="A0A382W5P5"/>
<accession>A0A382W5P5</accession>
<reference evidence="1" key="1">
    <citation type="submission" date="2018-05" db="EMBL/GenBank/DDBJ databases">
        <authorList>
            <person name="Lanie J.A."/>
            <person name="Ng W.-L."/>
            <person name="Kazmierczak K.M."/>
            <person name="Andrzejewski T.M."/>
            <person name="Davidsen T.M."/>
            <person name="Wayne K.J."/>
            <person name="Tettelin H."/>
            <person name="Glass J.I."/>
            <person name="Rusch D."/>
            <person name="Podicherti R."/>
            <person name="Tsui H.-C.T."/>
            <person name="Winkler M.E."/>
        </authorList>
    </citation>
    <scope>NUCLEOTIDE SEQUENCE</scope>
</reference>
<proteinExistence type="predicted"/>
<sequence>MGEKLDEPYLADIRQEWHWVKQGIEEILNEQKDLTYIAEDVYAECVNKTAQLWVAPEGFIVTTGYPDEYTESKTLLVWLAWARVKGEDCVIKYTPLLSRLAKEAGYDLLEVRTPIPVPERWLTDGWRLVHAVYVRNI</sequence>
<gene>
    <name evidence="1" type="ORF">METZ01_LOCUS406957</name>
</gene>
<protein>
    <submittedName>
        <fullName evidence="1">Uncharacterized protein</fullName>
    </submittedName>
</protein>
<dbReference type="EMBL" id="UINC01157233">
    <property type="protein sequence ID" value="SVD54103.1"/>
    <property type="molecule type" value="Genomic_DNA"/>
</dbReference>
<organism evidence="1">
    <name type="scientific">marine metagenome</name>
    <dbReference type="NCBI Taxonomy" id="408172"/>
    <lineage>
        <taxon>unclassified sequences</taxon>
        <taxon>metagenomes</taxon>
        <taxon>ecological metagenomes</taxon>
    </lineage>
</organism>
<name>A0A382W5P5_9ZZZZ</name>
<evidence type="ECO:0000313" key="1">
    <source>
        <dbReference type="EMBL" id="SVD54103.1"/>
    </source>
</evidence>